<feature type="region of interest" description="Disordered" evidence="6">
    <location>
        <begin position="352"/>
        <end position="472"/>
    </location>
</feature>
<dbReference type="OrthoDB" id="3222at2759"/>
<feature type="transmembrane region" description="Helical" evidence="7">
    <location>
        <begin position="260"/>
        <end position="280"/>
    </location>
</feature>
<feature type="transmembrane region" description="Helical" evidence="7">
    <location>
        <begin position="173"/>
        <end position="193"/>
    </location>
</feature>
<organism evidence="8 9">
    <name type="scientific">Sipha flava</name>
    <name type="common">yellow sugarcane aphid</name>
    <dbReference type="NCBI Taxonomy" id="143950"/>
    <lineage>
        <taxon>Eukaryota</taxon>
        <taxon>Metazoa</taxon>
        <taxon>Ecdysozoa</taxon>
        <taxon>Arthropoda</taxon>
        <taxon>Hexapoda</taxon>
        <taxon>Insecta</taxon>
        <taxon>Pterygota</taxon>
        <taxon>Neoptera</taxon>
        <taxon>Paraneoptera</taxon>
        <taxon>Hemiptera</taxon>
        <taxon>Sternorrhyncha</taxon>
        <taxon>Aphidomorpha</taxon>
        <taxon>Aphidoidea</taxon>
        <taxon>Aphididae</taxon>
        <taxon>Sipha</taxon>
    </lineage>
</organism>
<reference evidence="9" key="1">
    <citation type="submission" date="2025-08" db="UniProtKB">
        <authorList>
            <consortium name="RefSeq"/>
        </authorList>
    </citation>
    <scope>IDENTIFICATION</scope>
    <source>
        <tissue evidence="9">Whole body</tissue>
    </source>
</reference>
<dbReference type="InterPro" id="IPR000425">
    <property type="entry name" value="MIP"/>
</dbReference>
<feature type="compositionally biased region" description="Polar residues" evidence="6">
    <location>
        <begin position="411"/>
        <end position="427"/>
    </location>
</feature>
<dbReference type="Proteomes" id="UP000694846">
    <property type="component" value="Unplaced"/>
</dbReference>
<evidence type="ECO:0000256" key="2">
    <source>
        <dbReference type="ARBA" id="ARBA00022692"/>
    </source>
</evidence>
<feature type="transmembrane region" description="Helical" evidence="7">
    <location>
        <begin position="200"/>
        <end position="220"/>
    </location>
</feature>
<comment type="similarity">
    <text evidence="5">Belongs to the MIP/aquaporin (TC 1.A.8) family.</text>
</comment>
<evidence type="ECO:0000256" key="4">
    <source>
        <dbReference type="ARBA" id="ARBA00023136"/>
    </source>
</evidence>
<feature type="transmembrane region" description="Helical" evidence="7">
    <location>
        <begin position="87"/>
        <end position="109"/>
    </location>
</feature>
<feature type="transmembrane region" description="Helical" evidence="7">
    <location>
        <begin position="62"/>
        <end position="81"/>
    </location>
</feature>
<dbReference type="Gene3D" id="1.20.1080.10">
    <property type="entry name" value="Glycerol uptake facilitator protein"/>
    <property type="match status" value="1"/>
</dbReference>
<accession>A0A8B8F7A3</accession>
<proteinExistence type="inferred from homology"/>
<feature type="compositionally biased region" description="Low complexity" evidence="6">
    <location>
        <begin position="384"/>
        <end position="393"/>
    </location>
</feature>
<dbReference type="GeneID" id="112680351"/>
<evidence type="ECO:0000313" key="8">
    <source>
        <dbReference type="Proteomes" id="UP000694846"/>
    </source>
</evidence>
<evidence type="ECO:0000313" key="9">
    <source>
        <dbReference type="RefSeq" id="XP_025406207.1"/>
    </source>
</evidence>
<dbReference type="SUPFAM" id="SSF81338">
    <property type="entry name" value="Aquaporin-like"/>
    <property type="match status" value="1"/>
</dbReference>
<dbReference type="CTD" id="34330"/>
<keyword evidence="2 5" id="KW-0812">Transmembrane</keyword>
<dbReference type="PRINTS" id="PR00783">
    <property type="entry name" value="MINTRINSICP"/>
</dbReference>
<evidence type="ECO:0000256" key="1">
    <source>
        <dbReference type="ARBA" id="ARBA00004141"/>
    </source>
</evidence>
<evidence type="ECO:0000256" key="7">
    <source>
        <dbReference type="SAM" id="Phobius"/>
    </source>
</evidence>
<dbReference type="Pfam" id="PF00230">
    <property type="entry name" value="MIP"/>
    <property type="match status" value="1"/>
</dbReference>
<dbReference type="InterPro" id="IPR023271">
    <property type="entry name" value="Aquaporin-like"/>
</dbReference>
<dbReference type="GO" id="GO:0015250">
    <property type="term" value="F:water channel activity"/>
    <property type="evidence" value="ECO:0007669"/>
    <property type="project" value="TreeGrafter"/>
</dbReference>
<feature type="compositionally biased region" description="Basic and acidic residues" evidence="6">
    <location>
        <begin position="437"/>
        <end position="450"/>
    </location>
</feature>
<keyword evidence="8" id="KW-1185">Reference proteome</keyword>
<name>A0A8B8F7A3_9HEMI</name>
<feature type="compositionally biased region" description="Polar residues" evidence="6">
    <location>
        <begin position="352"/>
        <end position="361"/>
    </location>
</feature>
<keyword evidence="5" id="KW-0813">Transport</keyword>
<protein>
    <submittedName>
        <fullName evidence="9">Neurogenic protein big brain isoform X1</fullName>
    </submittedName>
</protein>
<gene>
    <name evidence="9" type="primary">LOC112680351</name>
</gene>
<dbReference type="AlphaFoldDB" id="A0A8B8F7A3"/>
<dbReference type="PANTHER" id="PTHR19139:SF268">
    <property type="entry name" value="NEUROGENIC PROTEIN BIG BRAIN"/>
    <property type="match status" value="1"/>
</dbReference>
<dbReference type="RefSeq" id="XP_025406207.1">
    <property type="nucleotide sequence ID" value="XM_025550422.1"/>
</dbReference>
<dbReference type="PANTHER" id="PTHR19139">
    <property type="entry name" value="AQUAPORIN TRANSPORTER"/>
    <property type="match status" value="1"/>
</dbReference>
<feature type="transmembrane region" description="Helical" evidence="7">
    <location>
        <begin position="130"/>
        <end position="153"/>
    </location>
</feature>
<sequence>MKRKDDGADLDHHLNMMLEAIERLERNRWPASSGGRRWRADARPKLMPMQAELRTLQLWRSVMAECLATFLYVAVVCGAATSDASPVLGTAAASGFTMLALTLCLQNVSGGLINPALTTAMLITRRISPIRAVMFIAAQCGGAVGGAAIIYSVSVRNDFTSLYDLPNSSTTAWQRFSLGLLLMFFIVFTYYVTNNTFHKWTGTSATAIGAVYFACGLVAVRKTPMINYQYPTSNFLQMPFINPACAFGPALVINHWGNHWVYWFGPGVGGIIAAIVYDLIFNPQKRKATIDDLHDDENMCQIQVPHKIIRRSLTPPTLSADLDLPEPLYEGSRSLFTRSPVLTRANLSRSQSLYHSKSTHNLPPRDYLPRPGPLLPAQSLYPMTTATTTTVCTDRIDRPDRQNQQNQQRQYEPTYSSRNASTVNASGIHNGVYPKTNRSEAYRQPPKDSADDLYGIYGNSQNKSQNHHGNHARSEYVYRWTPPNSVMHEYS</sequence>
<dbReference type="InterPro" id="IPR034294">
    <property type="entry name" value="Aquaporin_transptr"/>
</dbReference>
<evidence type="ECO:0000256" key="6">
    <source>
        <dbReference type="SAM" id="MobiDB-lite"/>
    </source>
</evidence>
<evidence type="ECO:0000256" key="5">
    <source>
        <dbReference type="RuleBase" id="RU000477"/>
    </source>
</evidence>
<evidence type="ECO:0000256" key="3">
    <source>
        <dbReference type="ARBA" id="ARBA00022989"/>
    </source>
</evidence>
<dbReference type="GO" id="GO:0005886">
    <property type="term" value="C:plasma membrane"/>
    <property type="evidence" value="ECO:0007669"/>
    <property type="project" value="TreeGrafter"/>
</dbReference>
<comment type="subcellular location">
    <subcellularLocation>
        <location evidence="1">Membrane</location>
        <topology evidence="1">Multi-pass membrane protein</topology>
    </subcellularLocation>
</comment>
<keyword evidence="3 7" id="KW-1133">Transmembrane helix</keyword>
<keyword evidence="4 7" id="KW-0472">Membrane</keyword>